<sequence>MREDEDIYELSEEDALDDTPSASGEYELGEVSDNPPRGDLEIIMHPARYCRACGFDLTLVEVSPCPGCEKEFDPNDDSTTRDTPLPTQDNFFLQKPRVAGYGLLAWFILGRPIIHFVGDSLGGRFADVVLAFGILALTPWILIGVVLALETIEEHHNPKLVVTLPLGAAFGILLTVGLHPAIILIGAIVGAFAGFIRTWREA</sequence>
<gene>
    <name evidence="3" type="ORF">HNQ40_002176</name>
</gene>
<evidence type="ECO:0000256" key="2">
    <source>
        <dbReference type="SAM" id="Phobius"/>
    </source>
</evidence>
<comment type="caution">
    <text evidence="3">The sequence shown here is derived from an EMBL/GenBank/DDBJ whole genome shotgun (WGS) entry which is preliminary data.</text>
</comment>
<proteinExistence type="predicted"/>
<evidence type="ECO:0000256" key="1">
    <source>
        <dbReference type="SAM" id="MobiDB-lite"/>
    </source>
</evidence>
<feature type="transmembrane region" description="Helical" evidence="2">
    <location>
        <begin position="169"/>
        <end position="196"/>
    </location>
</feature>
<keyword evidence="2" id="KW-0472">Membrane</keyword>
<dbReference type="Proteomes" id="UP000541810">
    <property type="component" value="Unassembled WGS sequence"/>
</dbReference>
<dbReference type="EMBL" id="JACHGY010000001">
    <property type="protein sequence ID" value="MBB6430370.1"/>
    <property type="molecule type" value="Genomic_DNA"/>
</dbReference>
<keyword evidence="4" id="KW-1185">Reference proteome</keyword>
<accession>A0A7X0H6V1</accession>
<feature type="transmembrane region" description="Helical" evidence="2">
    <location>
        <begin position="98"/>
        <end position="117"/>
    </location>
</feature>
<dbReference type="RefSeq" id="WP_184677890.1">
    <property type="nucleotide sequence ID" value="NZ_JACHGY010000001.1"/>
</dbReference>
<feature type="transmembrane region" description="Helical" evidence="2">
    <location>
        <begin position="129"/>
        <end position="149"/>
    </location>
</feature>
<organism evidence="3 4">
    <name type="scientific">Algisphaera agarilytica</name>
    <dbReference type="NCBI Taxonomy" id="1385975"/>
    <lineage>
        <taxon>Bacteria</taxon>
        <taxon>Pseudomonadati</taxon>
        <taxon>Planctomycetota</taxon>
        <taxon>Phycisphaerae</taxon>
        <taxon>Phycisphaerales</taxon>
        <taxon>Phycisphaeraceae</taxon>
        <taxon>Algisphaera</taxon>
    </lineage>
</organism>
<name>A0A7X0H6V1_9BACT</name>
<evidence type="ECO:0000313" key="3">
    <source>
        <dbReference type="EMBL" id="MBB6430370.1"/>
    </source>
</evidence>
<keyword evidence="2" id="KW-0812">Transmembrane</keyword>
<feature type="region of interest" description="Disordered" evidence="1">
    <location>
        <begin position="1"/>
        <end position="37"/>
    </location>
</feature>
<protein>
    <submittedName>
        <fullName evidence="3">Putative Zn-ribbon and HTH transcriptional regulator</fullName>
    </submittedName>
</protein>
<evidence type="ECO:0000313" key="4">
    <source>
        <dbReference type="Proteomes" id="UP000541810"/>
    </source>
</evidence>
<feature type="compositionally biased region" description="Acidic residues" evidence="1">
    <location>
        <begin position="1"/>
        <end position="17"/>
    </location>
</feature>
<keyword evidence="2" id="KW-1133">Transmembrane helix</keyword>
<dbReference type="AlphaFoldDB" id="A0A7X0H6V1"/>
<reference evidence="3 4" key="1">
    <citation type="submission" date="2020-08" db="EMBL/GenBank/DDBJ databases">
        <title>Genomic Encyclopedia of Type Strains, Phase IV (KMG-IV): sequencing the most valuable type-strain genomes for metagenomic binning, comparative biology and taxonomic classification.</title>
        <authorList>
            <person name="Goeker M."/>
        </authorList>
    </citation>
    <scope>NUCLEOTIDE SEQUENCE [LARGE SCALE GENOMIC DNA]</scope>
    <source>
        <strain evidence="3 4">DSM 103725</strain>
    </source>
</reference>